<name>A0A4Z2INA8_9TELE</name>
<proteinExistence type="predicted"/>
<protein>
    <submittedName>
        <fullName evidence="1">Uncharacterized protein</fullName>
    </submittedName>
</protein>
<accession>A0A4Z2INA8</accession>
<evidence type="ECO:0000313" key="1">
    <source>
        <dbReference type="EMBL" id="TNN79271.1"/>
    </source>
</evidence>
<dbReference type="EMBL" id="SRLO01000066">
    <property type="protein sequence ID" value="TNN79271.1"/>
    <property type="molecule type" value="Genomic_DNA"/>
</dbReference>
<evidence type="ECO:0000313" key="2">
    <source>
        <dbReference type="Proteomes" id="UP000314294"/>
    </source>
</evidence>
<keyword evidence="2" id="KW-1185">Reference proteome</keyword>
<gene>
    <name evidence="1" type="ORF">EYF80_010516</name>
</gene>
<reference evidence="1 2" key="1">
    <citation type="submission" date="2019-03" db="EMBL/GenBank/DDBJ databases">
        <title>First draft genome of Liparis tanakae, snailfish: a comprehensive survey of snailfish specific genes.</title>
        <authorList>
            <person name="Kim W."/>
            <person name="Song I."/>
            <person name="Jeong J.-H."/>
            <person name="Kim D."/>
            <person name="Kim S."/>
            <person name="Ryu S."/>
            <person name="Song J.Y."/>
            <person name="Lee S.K."/>
        </authorList>
    </citation>
    <scope>NUCLEOTIDE SEQUENCE [LARGE SCALE GENOMIC DNA]</scope>
    <source>
        <tissue evidence="1">Muscle</tissue>
    </source>
</reference>
<dbReference type="AlphaFoldDB" id="A0A4Z2INA8"/>
<comment type="caution">
    <text evidence="1">The sequence shown here is derived from an EMBL/GenBank/DDBJ whole genome shotgun (WGS) entry which is preliminary data.</text>
</comment>
<dbReference type="Proteomes" id="UP000314294">
    <property type="component" value="Unassembled WGS sequence"/>
</dbReference>
<organism evidence="1 2">
    <name type="scientific">Liparis tanakae</name>
    <name type="common">Tanaka's snailfish</name>
    <dbReference type="NCBI Taxonomy" id="230148"/>
    <lineage>
        <taxon>Eukaryota</taxon>
        <taxon>Metazoa</taxon>
        <taxon>Chordata</taxon>
        <taxon>Craniata</taxon>
        <taxon>Vertebrata</taxon>
        <taxon>Euteleostomi</taxon>
        <taxon>Actinopterygii</taxon>
        <taxon>Neopterygii</taxon>
        <taxon>Teleostei</taxon>
        <taxon>Neoteleostei</taxon>
        <taxon>Acanthomorphata</taxon>
        <taxon>Eupercaria</taxon>
        <taxon>Perciformes</taxon>
        <taxon>Cottioidei</taxon>
        <taxon>Cottales</taxon>
        <taxon>Liparidae</taxon>
        <taxon>Liparis</taxon>
    </lineage>
</organism>
<sequence>MEAQAQFRERPSDPAVFAARGVLVPALLTDHRQCILTLTAAAVTSLPTWGQRAGPESRQDTNLPVLQLKLWPRETVERSNSRLTDILAM</sequence>